<accession>A0AAN9I1U2</accession>
<keyword evidence="6 14" id="KW-0547">Nucleotide-binding</keyword>
<feature type="binding site" evidence="15">
    <location>
        <position position="756"/>
    </location>
    <ligand>
        <name>Mg(2+)</name>
        <dbReference type="ChEBI" id="CHEBI:18420"/>
    </ligand>
</feature>
<dbReference type="Pfam" id="PF00122">
    <property type="entry name" value="E1-E2_ATPase"/>
    <property type="match status" value="1"/>
</dbReference>
<evidence type="ECO:0000259" key="19">
    <source>
        <dbReference type="Pfam" id="PF16212"/>
    </source>
</evidence>
<feature type="transmembrane region" description="Helical" evidence="16">
    <location>
        <begin position="268"/>
        <end position="290"/>
    </location>
</feature>
<dbReference type="FunFam" id="3.40.1110.10:FF:000033">
    <property type="entry name" value="Phospholipid-transporting ATPase"/>
    <property type="match status" value="1"/>
</dbReference>
<proteinExistence type="inferred from homology"/>
<feature type="binding site" evidence="14">
    <location>
        <position position="637"/>
    </location>
    <ligand>
        <name>ATP</name>
        <dbReference type="ChEBI" id="CHEBI:30616"/>
    </ligand>
</feature>
<dbReference type="GO" id="GO:0005886">
    <property type="term" value="C:plasma membrane"/>
    <property type="evidence" value="ECO:0007669"/>
    <property type="project" value="TreeGrafter"/>
</dbReference>
<dbReference type="NCBIfam" id="TIGR01494">
    <property type="entry name" value="ATPase_P-type"/>
    <property type="match status" value="1"/>
</dbReference>
<dbReference type="Pfam" id="PF16212">
    <property type="entry name" value="PhoLip_ATPase_C"/>
    <property type="match status" value="1"/>
</dbReference>
<feature type="binding site" evidence="14">
    <location>
        <position position="556"/>
    </location>
    <ligand>
        <name>ATP</name>
        <dbReference type="ChEBI" id="CHEBI:30616"/>
    </ligand>
</feature>
<dbReference type="GO" id="GO:0140326">
    <property type="term" value="F:ATPase-coupled intramembrane lipid transporter activity"/>
    <property type="evidence" value="ECO:0007669"/>
    <property type="project" value="UniProtKB-EC"/>
</dbReference>
<feature type="binding site" evidence="15">
    <location>
        <position position="383"/>
    </location>
    <ligand>
        <name>Mg(2+)</name>
        <dbReference type="ChEBI" id="CHEBI:18420"/>
    </ligand>
</feature>
<evidence type="ECO:0000256" key="15">
    <source>
        <dbReference type="PIRSR" id="PIRSR606539-3"/>
    </source>
</evidence>
<feature type="binding site" evidence="14">
    <location>
        <position position="638"/>
    </location>
    <ligand>
        <name>ATP</name>
        <dbReference type="ChEBI" id="CHEBI:30616"/>
    </ligand>
</feature>
<organism evidence="20 21">
    <name type="scientific">Crotalaria pallida</name>
    <name type="common">Smooth rattlebox</name>
    <name type="synonym">Crotalaria striata</name>
    <dbReference type="NCBI Taxonomy" id="3830"/>
    <lineage>
        <taxon>Eukaryota</taxon>
        <taxon>Viridiplantae</taxon>
        <taxon>Streptophyta</taxon>
        <taxon>Embryophyta</taxon>
        <taxon>Tracheophyta</taxon>
        <taxon>Spermatophyta</taxon>
        <taxon>Magnoliopsida</taxon>
        <taxon>eudicotyledons</taxon>
        <taxon>Gunneridae</taxon>
        <taxon>Pentapetalae</taxon>
        <taxon>rosids</taxon>
        <taxon>fabids</taxon>
        <taxon>Fabales</taxon>
        <taxon>Fabaceae</taxon>
        <taxon>Papilionoideae</taxon>
        <taxon>50 kb inversion clade</taxon>
        <taxon>genistoids sensu lato</taxon>
        <taxon>core genistoids</taxon>
        <taxon>Crotalarieae</taxon>
        <taxon>Crotalaria</taxon>
    </lineage>
</organism>
<dbReference type="PANTHER" id="PTHR24092">
    <property type="entry name" value="PROBABLE PHOSPHOLIPID-TRANSPORTING ATPASE"/>
    <property type="match status" value="1"/>
</dbReference>
<feature type="active site" description="4-aspartylphosphate intermediate" evidence="13">
    <location>
        <position position="381"/>
    </location>
</feature>
<evidence type="ECO:0000256" key="6">
    <source>
        <dbReference type="ARBA" id="ARBA00022741"/>
    </source>
</evidence>
<dbReference type="InterPro" id="IPR059000">
    <property type="entry name" value="ATPase_P-type_domA"/>
</dbReference>
<dbReference type="SFLD" id="SFLDS00003">
    <property type="entry name" value="Haloacid_Dehalogenase"/>
    <property type="match status" value="1"/>
</dbReference>
<feature type="binding site" evidence="14">
    <location>
        <position position="733"/>
    </location>
    <ligand>
        <name>ATP</name>
        <dbReference type="ChEBI" id="CHEBI:30616"/>
    </ligand>
</feature>
<dbReference type="Gene3D" id="2.70.150.10">
    <property type="entry name" value="Calcium-transporting ATPase, cytoplasmic transduction domain A"/>
    <property type="match status" value="1"/>
</dbReference>
<keyword evidence="9 16" id="KW-1278">Translocase</keyword>
<dbReference type="InterPro" id="IPR032630">
    <property type="entry name" value="P_typ_ATPase_c"/>
</dbReference>
<dbReference type="Proteomes" id="UP001372338">
    <property type="component" value="Unassembled WGS sequence"/>
</dbReference>
<feature type="transmembrane region" description="Helical" evidence="16">
    <location>
        <begin position="989"/>
        <end position="1010"/>
    </location>
</feature>
<dbReference type="EC" id="7.6.2.1" evidence="16"/>
<feature type="binding site" evidence="14">
    <location>
        <position position="755"/>
    </location>
    <ligand>
        <name>ATP</name>
        <dbReference type="ChEBI" id="CHEBI:30616"/>
    </ligand>
</feature>
<feature type="binding site" evidence="14">
    <location>
        <position position="459"/>
    </location>
    <ligand>
        <name>ATP</name>
        <dbReference type="ChEBI" id="CHEBI:30616"/>
    </ligand>
</feature>
<evidence type="ECO:0000256" key="1">
    <source>
        <dbReference type="ARBA" id="ARBA00004141"/>
    </source>
</evidence>
<evidence type="ECO:0000256" key="16">
    <source>
        <dbReference type="RuleBase" id="RU362033"/>
    </source>
</evidence>
<evidence type="ECO:0000256" key="14">
    <source>
        <dbReference type="PIRSR" id="PIRSR606539-2"/>
    </source>
</evidence>
<dbReference type="SFLD" id="SFLDF00027">
    <property type="entry name" value="p-type_atpase"/>
    <property type="match status" value="1"/>
</dbReference>
<feature type="binding site" evidence="15">
    <location>
        <position position="752"/>
    </location>
    <ligand>
        <name>Mg(2+)</name>
        <dbReference type="ChEBI" id="CHEBI:18420"/>
    </ligand>
</feature>
<feature type="domain" description="P-type ATPase C-terminal" evidence="19">
    <location>
        <begin position="778"/>
        <end position="1017"/>
    </location>
</feature>
<keyword evidence="8 15" id="KW-0460">Magnesium</keyword>
<dbReference type="SUPFAM" id="SSF81660">
    <property type="entry name" value="Metal cation-transporting ATPase, ATP-binding domain N"/>
    <property type="match status" value="1"/>
</dbReference>
<evidence type="ECO:0000256" key="3">
    <source>
        <dbReference type="ARBA" id="ARBA00008109"/>
    </source>
</evidence>
<dbReference type="GO" id="GO:0005524">
    <property type="term" value="F:ATP binding"/>
    <property type="evidence" value="ECO:0007669"/>
    <property type="project" value="UniProtKB-UniRule"/>
</dbReference>
<keyword evidence="11 16" id="KW-0472">Membrane</keyword>
<evidence type="ECO:0000256" key="2">
    <source>
        <dbReference type="ARBA" id="ARBA00004308"/>
    </source>
</evidence>
<evidence type="ECO:0000256" key="10">
    <source>
        <dbReference type="ARBA" id="ARBA00022989"/>
    </source>
</evidence>
<feature type="binding site" evidence="14">
    <location>
        <position position="636"/>
    </location>
    <ligand>
        <name>ATP</name>
        <dbReference type="ChEBI" id="CHEBI:30616"/>
    </ligand>
</feature>
<dbReference type="AlphaFoldDB" id="A0AAN9I1U2"/>
<comment type="subcellular location">
    <subcellularLocation>
        <location evidence="2">Endomembrane system</location>
    </subcellularLocation>
    <subcellularLocation>
        <location evidence="1 16">Membrane</location>
        <topology evidence="1 16">Multi-pass membrane protein</topology>
    </subcellularLocation>
</comment>
<dbReference type="PANTHER" id="PTHR24092:SF19">
    <property type="entry name" value="PHOSPHOLIPID-TRANSPORTING ATPASE"/>
    <property type="match status" value="1"/>
</dbReference>
<dbReference type="InterPro" id="IPR023214">
    <property type="entry name" value="HAD_sf"/>
</dbReference>
<feature type="transmembrane region" description="Helical" evidence="16">
    <location>
        <begin position="953"/>
        <end position="977"/>
    </location>
</feature>
<comment type="cofactor">
    <cofactor evidence="15">
        <name>Mg(2+)</name>
        <dbReference type="ChEBI" id="CHEBI:18420"/>
    </cofactor>
</comment>
<comment type="caution">
    <text evidence="16">Lacks conserved residue(s) required for the propagation of feature annotation.</text>
</comment>
<reference evidence="20 21" key="1">
    <citation type="submission" date="2024-01" db="EMBL/GenBank/DDBJ databases">
        <title>The genomes of 5 underutilized Papilionoideae crops provide insights into root nodulation and disease resistanc.</title>
        <authorList>
            <person name="Yuan L."/>
        </authorList>
    </citation>
    <scope>NUCLEOTIDE SEQUENCE [LARGE SCALE GENOMIC DNA]</scope>
    <source>
        <strain evidence="20">ZHUSHIDOU_FW_LH</strain>
        <tissue evidence="20">Leaf</tissue>
    </source>
</reference>
<comment type="caution">
    <text evidence="20">The sequence shown here is derived from an EMBL/GenBank/DDBJ whole genome shotgun (WGS) entry which is preliminary data.</text>
</comment>
<dbReference type="PRINTS" id="PR00119">
    <property type="entry name" value="CATATPASE"/>
</dbReference>
<dbReference type="InterPro" id="IPR008250">
    <property type="entry name" value="ATPase_P-typ_transduc_dom_A_sf"/>
</dbReference>
<evidence type="ECO:0000313" key="21">
    <source>
        <dbReference type="Proteomes" id="UP001372338"/>
    </source>
</evidence>
<evidence type="ECO:0000259" key="17">
    <source>
        <dbReference type="Pfam" id="PF00122"/>
    </source>
</evidence>
<dbReference type="InterPro" id="IPR044492">
    <property type="entry name" value="P_typ_ATPase_HD_dom"/>
</dbReference>
<evidence type="ECO:0000256" key="4">
    <source>
        <dbReference type="ARBA" id="ARBA00022692"/>
    </source>
</evidence>
<feature type="binding site" evidence="14">
    <location>
        <position position="756"/>
    </location>
    <ligand>
        <name>ATP</name>
        <dbReference type="ChEBI" id="CHEBI:30616"/>
    </ligand>
</feature>
<name>A0AAN9I1U2_CROPI</name>
<comment type="similarity">
    <text evidence="3 16">Belongs to the cation transport ATPase (P-type) (TC 3.A.3) family. Type IV subfamily.</text>
</comment>
<dbReference type="InterPro" id="IPR001757">
    <property type="entry name" value="P_typ_ATPase"/>
</dbReference>
<feature type="binding site" evidence="14">
    <location>
        <position position="382"/>
    </location>
    <ligand>
        <name>ATP</name>
        <dbReference type="ChEBI" id="CHEBI:30616"/>
    </ligand>
</feature>
<evidence type="ECO:0000256" key="9">
    <source>
        <dbReference type="ARBA" id="ARBA00022967"/>
    </source>
</evidence>
<dbReference type="FunFam" id="2.70.150.10:FF:000032">
    <property type="entry name" value="Phospholipid-transporting ATPase"/>
    <property type="match status" value="1"/>
</dbReference>
<dbReference type="EMBL" id="JAYWIO010000006">
    <property type="protein sequence ID" value="KAK7257411.1"/>
    <property type="molecule type" value="Genomic_DNA"/>
</dbReference>
<dbReference type="PROSITE" id="PS00154">
    <property type="entry name" value="ATPASE_E1_E2"/>
    <property type="match status" value="1"/>
</dbReference>
<keyword evidence="5 15" id="KW-0479">Metal-binding</keyword>
<feature type="domain" description="P-type ATPase A" evidence="17">
    <location>
        <begin position="99"/>
        <end position="161"/>
    </location>
</feature>
<dbReference type="InterPro" id="IPR018303">
    <property type="entry name" value="ATPase_P-typ_P_site"/>
</dbReference>
<feature type="binding site" evidence="14">
    <location>
        <position position="381"/>
    </location>
    <ligand>
        <name>ATP</name>
        <dbReference type="ChEBI" id="CHEBI:30616"/>
    </ligand>
</feature>
<comment type="catalytic activity">
    <reaction evidence="12 16">
        <text>ATP + H2O + phospholipidSide 1 = ADP + phosphate + phospholipidSide 2.</text>
        <dbReference type="EC" id="7.6.2.1"/>
    </reaction>
</comment>
<dbReference type="SUPFAM" id="SSF56784">
    <property type="entry name" value="HAD-like"/>
    <property type="match status" value="1"/>
</dbReference>
<sequence length="1105" mass="124797">MKRYVYINDDGSSRDLFCDNCISNRKYTVLNFIPKNLWEQFSRFMNQYFLLIACLQLWPLIAPVNPATTWGPLIFIFSVSATKEAWDDYCRYLSDKKANEKEVWVVRNGVKKLIQAQDIHVGSIVWLRENDEIPCDLVLIGSSDPQGLCYIETAALDGETDLKTRIIPSACMGIDVELLHKIKGVIECPGPDKDIRGFDANMRLFPPFIDNDICPLTIKNTILQSCYLRNTEWAFGVAVYTGNETKQGMSRGIPEPKLTSVDAMIDKLTGAIFVFQIVVVMVLGIAGNVWKRTEAKKQWYVLYPDKGPWFELLVIPLRFELLCSIMIPISIKVSLDLVKCLYAKFIDWDHQMIDPETGIPSNATNTAISEDLGQVEYILTDKTGTLTENKMIFRRCCISGIFYGNENGDALKDVELLNAISRGSPDVVQFLTVMAICNTVIPTQSKTGDILYKAQSQDEDALVHAAARLHMVFFNKNGNFIEVNFNTSVLQYEVLETLEFTSDRKRMSIVVRDFQNGKILLLSKGADEAILPYARTGQQTRNFIEAVEQYAHLGLRTLCLAWRHLKEDEYKEWSLIFKEASSTLVDREWRVAEVCQSLEHDLEILGVTAIEDRLQDGVPETIETLRKAGLNFWMLTGDKQNTAIQIALSCNFISPESKGQLLSIDGKTKDEVGRSLERVLLTMQTTTSEPKDVAFVVDGWALEIALNHYHKAFTELAILSRTAICCRVTPSQKAQLVQILKSCDYKTLAIGDGGNDVRMIQQADIGVGISGREGLQAARAADYSIGRFRFLKRLILVHGRYSYNRTSFLSQYSFYKSLLLCFIQIFFSLISGVSGTSLFNSVSLMAYNVFYTSLPVLMSVLDKDLTEETVMQHPQILYYCQAGRLLNPSTFAGWFGRSLFHAIVVFVISIHAYAYEKSEKEEVSMVALSSCIWLQAFVVTMETNSFTVLQHLAIWGNLAVFYAINFIFSALPSFGMYTIMFRLCQQPSYWLTIFLTVAAAMSPILAIKYYRYTYRPSKINTLQQAERQGGPILSLGTIEPQLRSAEKDVSFLSVTEPKNINTIHEPLLSDSPYSTGRSLGAGTSFDFFQPHSRLSLSNHTRNKDK</sequence>
<dbReference type="InterPro" id="IPR032631">
    <property type="entry name" value="P-type_ATPase_N"/>
</dbReference>
<evidence type="ECO:0000256" key="12">
    <source>
        <dbReference type="ARBA" id="ARBA00034036"/>
    </source>
</evidence>
<protein>
    <recommendedName>
        <fullName evidence="16">Phospholipid-transporting ATPase</fullName>
        <ecNumber evidence="16">7.6.2.1</ecNumber>
    </recommendedName>
</protein>
<dbReference type="InterPro" id="IPR023298">
    <property type="entry name" value="ATPase_P-typ_TM_dom_sf"/>
</dbReference>
<feature type="binding site" evidence="14">
    <location>
        <position position="524"/>
    </location>
    <ligand>
        <name>ATP</name>
        <dbReference type="ChEBI" id="CHEBI:30616"/>
    </ligand>
</feature>
<feature type="binding site" evidence="14">
    <location>
        <position position="500"/>
    </location>
    <ligand>
        <name>ATP</name>
        <dbReference type="ChEBI" id="CHEBI:30616"/>
    </ligand>
</feature>
<evidence type="ECO:0000256" key="8">
    <source>
        <dbReference type="ARBA" id="ARBA00022842"/>
    </source>
</evidence>
<keyword evidence="21" id="KW-1185">Reference proteome</keyword>
<evidence type="ECO:0000256" key="7">
    <source>
        <dbReference type="ARBA" id="ARBA00022840"/>
    </source>
</evidence>
<feature type="transmembrane region" description="Helical" evidence="16">
    <location>
        <begin position="812"/>
        <end position="830"/>
    </location>
</feature>
<evidence type="ECO:0000313" key="20">
    <source>
        <dbReference type="EMBL" id="KAK7257411.1"/>
    </source>
</evidence>
<dbReference type="FunFam" id="3.40.50.1000:FF:000084">
    <property type="entry name" value="Phospholipid-transporting ATPase"/>
    <property type="match status" value="1"/>
</dbReference>
<keyword evidence="4 16" id="KW-0812">Transmembrane</keyword>
<dbReference type="InterPro" id="IPR023299">
    <property type="entry name" value="ATPase_P-typ_cyto_dom_N"/>
</dbReference>
<dbReference type="Gene3D" id="3.40.50.1000">
    <property type="entry name" value="HAD superfamily/HAD-like"/>
    <property type="match status" value="1"/>
</dbReference>
<dbReference type="SFLD" id="SFLDG00002">
    <property type="entry name" value="C1.7:_P-type_atpase_like"/>
    <property type="match status" value="1"/>
</dbReference>
<dbReference type="Gene3D" id="3.40.1110.10">
    <property type="entry name" value="Calcium-transporting ATPase, cytoplasmic domain N"/>
    <property type="match status" value="1"/>
</dbReference>
<gene>
    <name evidence="20" type="ORF">RIF29_31381</name>
</gene>
<evidence type="ECO:0000256" key="11">
    <source>
        <dbReference type="ARBA" id="ARBA00023136"/>
    </source>
</evidence>
<dbReference type="Pfam" id="PF13246">
    <property type="entry name" value="Cation_ATPase"/>
    <property type="match status" value="1"/>
</dbReference>
<evidence type="ECO:0000256" key="13">
    <source>
        <dbReference type="PIRSR" id="PIRSR606539-1"/>
    </source>
</evidence>
<dbReference type="GO" id="GO:0045332">
    <property type="term" value="P:phospholipid translocation"/>
    <property type="evidence" value="ECO:0007669"/>
    <property type="project" value="TreeGrafter"/>
</dbReference>
<feature type="domain" description="P-type ATPase N-terminal" evidence="18">
    <location>
        <begin position="5"/>
        <end position="70"/>
    </location>
</feature>
<feature type="binding site" evidence="15">
    <location>
        <position position="381"/>
    </location>
    <ligand>
        <name>Mg(2+)</name>
        <dbReference type="ChEBI" id="CHEBI:18420"/>
    </ligand>
</feature>
<feature type="binding site" evidence="14">
    <location>
        <position position="727"/>
    </location>
    <ligand>
        <name>ATP</name>
        <dbReference type="ChEBI" id="CHEBI:30616"/>
    </ligand>
</feature>
<dbReference type="GO" id="GO:0000287">
    <property type="term" value="F:magnesium ion binding"/>
    <property type="evidence" value="ECO:0007669"/>
    <property type="project" value="UniProtKB-UniRule"/>
</dbReference>
<evidence type="ECO:0000256" key="5">
    <source>
        <dbReference type="ARBA" id="ARBA00022723"/>
    </source>
</evidence>
<dbReference type="Pfam" id="PF16209">
    <property type="entry name" value="PhoLip_ATPase_N"/>
    <property type="match status" value="1"/>
</dbReference>
<feature type="transmembrane region" description="Helical" evidence="16">
    <location>
        <begin position="894"/>
        <end position="915"/>
    </location>
</feature>
<keyword evidence="7 14" id="KW-0067">ATP-binding</keyword>
<feature type="binding site" evidence="14">
    <location>
        <position position="383"/>
    </location>
    <ligand>
        <name>ATP</name>
        <dbReference type="ChEBI" id="CHEBI:30616"/>
    </ligand>
</feature>
<dbReference type="SUPFAM" id="SSF81653">
    <property type="entry name" value="Calcium ATPase, transduction domain A"/>
    <property type="match status" value="1"/>
</dbReference>
<dbReference type="InterPro" id="IPR006539">
    <property type="entry name" value="P-type_ATPase_IV"/>
</dbReference>
<dbReference type="SUPFAM" id="SSF81665">
    <property type="entry name" value="Calcium ATPase, transmembrane domain M"/>
    <property type="match status" value="1"/>
</dbReference>
<evidence type="ECO:0000259" key="18">
    <source>
        <dbReference type="Pfam" id="PF16209"/>
    </source>
</evidence>
<keyword evidence="10 16" id="KW-1133">Transmembrane helix</keyword>
<dbReference type="InterPro" id="IPR036412">
    <property type="entry name" value="HAD-like_sf"/>
</dbReference>
<dbReference type="NCBIfam" id="TIGR01652">
    <property type="entry name" value="ATPase-Plipid"/>
    <property type="match status" value="1"/>
</dbReference>
<dbReference type="GO" id="GO:0016887">
    <property type="term" value="F:ATP hydrolysis activity"/>
    <property type="evidence" value="ECO:0007669"/>
    <property type="project" value="InterPro"/>
</dbReference>